<dbReference type="KEGG" id="abo:ABO_0666"/>
<feature type="transmembrane region" description="Helical" evidence="6">
    <location>
        <begin position="646"/>
        <end position="668"/>
    </location>
</feature>
<reference evidence="8 9" key="1">
    <citation type="journal article" date="2006" name="Nat. Biotechnol.">
        <title>Genome sequence of the ubiquitous hydrocarbon-degrading marine bacterium Alcanivorax borkumensis.</title>
        <authorList>
            <person name="Schneiker S."/>
            <person name="Martins dos Santos V.A.P."/>
            <person name="Bartels D."/>
            <person name="Bekel T."/>
            <person name="Brecht M."/>
            <person name="Buhrmester J."/>
            <person name="Chernikova T.N."/>
            <person name="Denaro R."/>
            <person name="Ferrer M."/>
            <person name="Gertler C."/>
            <person name="Goesmann A."/>
            <person name="Golyshina O.V."/>
            <person name="Kaminski F."/>
            <person name="Khachane A.N."/>
            <person name="Lang S."/>
            <person name="Linke B."/>
            <person name="McHardy A.C."/>
            <person name="Meyer F."/>
            <person name="Nechitaylo T."/>
            <person name="Puehler A."/>
            <person name="Regenhardt D."/>
            <person name="Rupp O."/>
            <person name="Sabirova J.S."/>
            <person name="Selbitschka W."/>
            <person name="Yakimov M.M."/>
            <person name="Timmis K.N."/>
            <person name="Vorhoelter F.-J."/>
            <person name="Weidner S."/>
            <person name="Kaiser O."/>
            <person name="Golyshin P.N."/>
        </authorList>
    </citation>
    <scope>NUCLEOTIDE SEQUENCE [LARGE SCALE GENOMIC DNA]</scope>
    <source>
        <strain evidence="9">ATCC 700651 / DSM 11573 / NCIMB 13689 / SK2</strain>
    </source>
</reference>
<comment type="subcellular location">
    <subcellularLocation>
        <location evidence="1">Cell membrane</location>
        <topology evidence="1">Multi-pass membrane protein</topology>
    </subcellularLocation>
</comment>
<keyword evidence="3 6" id="KW-0812">Transmembrane</keyword>
<dbReference type="InterPro" id="IPR001036">
    <property type="entry name" value="Acrflvin-R"/>
</dbReference>
<dbReference type="EMBL" id="AM286690">
    <property type="protein sequence ID" value="CAL16114.1"/>
    <property type="molecule type" value="Genomic_DNA"/>
</dbReference>
<feature type="transmembrane region" description="Helical" evidence="6">
    <location>
        <begin position="352"/>
        <end position="376"/>
    </location>
</feature>
<dbReference type="eggNOG" id="COG1033">
    <property type="taxonomic scope" value="Bacteria"/>
</dbReference>
<organism evidence="8 9">
    <name type="scientific">Alcanivorax borkumensis (strain ATCC 700651 / DSM 11573 / NCIMB 13689 / SK2)</name>
    <dbReference type="NCBI Taxonomy" id="393595"/>
    <lineage>
        <taxon>Bacteria</taxon>
        <taxon>Pseudomonadati</taxon>
        <taxon>Pseudomonadota</taxon>
        <taxon>Gammaproteobacteria</taxon>
        <taxon>Oceanospirillales</taxon>
        <taxon>Alcanivoracaceae</taxon>
        <taxon>Alcanivorax</taxon>
    </lineage>
</organism>
<evidence type="ECO:0000259" key="7">
    <source>
        <dbReference type="PROSITE" id="PS50156"/>
    </source>
</evidence>
<sequence>MGKPTMINAFAQWSIRHRRILMALTVLMTIGFLWSATRLEIGTEFSDLQPSGHSYIDTNNRFKAGFGSENLVSIMLEVNEGDLFEPDVLAAIKGITDGLRKIPGVNPLQITSLASKKLKSIRASTYGIESQPLMWPDLPSTPREIAELRSQVIGNPLVHGRYVSRDLTAALITVDFFDHLIDTESLANDVQQLTEPYRSPTLQVRVVGEPVINSLVLQKLPETMRISLAIVGAVAVLLLLAMRTYRGMLLPLTAALVSGIWALGIVSLLGFSLNPLAIVISFVVSARALSHAVQFTSAFEQERLAGNLEPESAAVAVLSKLFRPGMLGLATDAGAILVVAATPIPFLQKVALIGTIWIGVMLFCVLTLVPLLLSWVNAPVERARVRVYNRDTNALMERGLSRIADMVNHRRGPAVVLGACVLLMLATAYYAQGIQIGDASPGSTVFWQDSEYNQDAAAITQRFLGADHLFVAVAGDEPDTLKQPAVLQHMSDFQREIGLFPEVAANVSIADIVRQVNVSLHEGNPRFADIGKVPEINSELIYTYLASSDPGDIERYADTDYSNGAIHLLLTDKRGDTIRNTIARLEDYITDHPLEGAQYQLAGGVVGVIAAVNQVILSTQVQSIALALLVLFLFCALAYRSPQAGLFFLPLVLISNLSTFAFMAHYGIGLNINTLPVAALGIGLGVDYGFYIVDRVRERYLVSGDLRDSVRFALATAGRGVLITAATMITSMLFWFAFSSLRFQAEMGLLIALWMAVSALTALVLIPALILMFKPRFIVMQPPIEAKSTSPTDTAGSATFGSNKTVMCNPKTS</sequence>
<dbReference type="HOGENOM" id="CLU_008861_4_0_6"/>
<gene>
    <name evidence="8" type="ordered locus">ABO_0666</name>
</gene>
<name>Q0VRT4_ALCBS</name>
<feature type="transmembrane region" description="Helical" evidence="6">
    <location>
        <begin position="674"/>
        <end position="693"/>
    </location>
</feature>
<dbReference type="PROSITE" id="PS50156">
    <property type="entry name" value="SSD"/>
    <property type="match status" value="1"/>
</dbReference>
<feature type="transmembrane region" description="Helical" evidence="6">
    <location>
        <begin position="224"/>
        <end position="242"/>
    </location>
</feature>
<dbReference type="GO" id="GO:0022857">
    <property type="term" value="F:transmembrane transporter activity"/>
    <property type="evidence" value="ECO:0007669"/>
    <property type="project" value="InterPro"/>
</dbReference>
<dbReference type="PANTHER" id="PTHR33406:SF13">
    <property type="entry name" value="MEMBRANE PROTEIN YDFJ"/>
    <property type="match status" value="1"/>
</dbReference>
<dbReference type="PANTHER" id="PTHR33406">
    <property type="entry name" value="MEMBRANE PROTEIN MJ1562-RELATED"/>
    <property type="match status" value="1"/>
</dbReference>
<feature type="transmembrane region" description="Helical" evidence="6">
    <location>
        <begin position="621"/>
        <end position="639"/>
    </location>
</feature>
<evidence type="ECO:0000256" key="4">
    <source>
        <dbReference type="ARBA" id="ARBA00022989"/>
    </source>
</evidence>
<evidence type="ECO:0000256" key="1">
    <source>
        <dbReference type="ARBA" id="ARBA00004651"/>
    </source>
</evidence>
<dbReference type="InterPro" id="IPR000731">
    <property type="entry name" value="SSD"/>
</dbReference>
<dbReference type="GO" id="GO:0005886">
    <property type="term" value="C:plasma membrane"/>
    <property type="evidence" value="ECO:0007669"/>
    <property type="project" value="UniProtKB-SubCell"/>
</dbReference>
<evidence type="ECO:0000256" key="3">
    <source>
        <dbReference type="ARBA" id="ARBA00022692"/>
    </source>
</evidence>
<dbReference type="InterPro" id="IPR004869">
    <property type="entry name" value="MMPL_dom"/>
</dbReference>
<keyword evidence="5 6" id="KW-0472">Membrane</keyword>
<keyword evidence="2" id="KW-1003">Cell membrane</keyword>
<dbReference type="SUPFAM" id="SSF82866">
    <property type="entry name" value="Multidrug efflux transporter AcrB transmembrane domain"/>
    <property type="match status" value="2"/>
</dbReference>
<keyword evidence="4 6" id="KW-1133">Transmembrane helix</keyword>
<evidence type="ECO:0000313" key="8">
    <source>
        <dbReference type="EMBL" id="CAL16114.1"/>
    </source>
</evidence>
<evidence type="ECO:0000256" key="5">
    <source>
        <dbReference type="ARBA" id="ARBA00023136"/>
    </source>
</evidence>
<dbReference type="STRING" id="393595.ABO_0666"/>
<dbReference type="Pfam" id="PF03176">
    <property type="entry name" value="MMPL"/>
    <property type="match status" value="2"/>
</dbReference>
<dbReference type="AlphaFoldDB" id="Q0VRT4"/>
<evidence type="ECO:0000256" key="6">
    <source>
        <dbReference type="SAM" id="Phobius"/>
    </source>
</evidence>
<feature type="transmembrane region" description="Helical" evidence="6">
    <location>
        <begin position="714"/>
        <end position="738"/>
    </location>
</feature>
<dbReference type="PRINTS" id="PR00702">
    <property type="entry name" value="ACRIFLAVINRP"/>
</dbReference>
<feature type="transmembrane region" description="Helical" evidence="6">
    <location>
        <begin position="750"/>
        <end position="773"/>
    </location>
</feature>
<evidence type="ECO:0000256" key="2">
    <source>
        <dbReference type="ARBA" id="ARBA00022475"/>
    </source>
</evidence>
<accession>Q0VRT4</accession>
<feature type="transmembrane region" description="Helical" evidence="6">
    <location>
        <begin position="412"/>
        <end position="431"/>
    </location>
</feature>
<protein>
    <submittedName>
        <fullName evidence="8">Membrane protein, putative</fullName>
    </submittedName>
</protein>
<dbReference type="Gene3D" id="1.20.1640.10">
    <property type="entry name" value="Multidrug efflux transporter AcrB transmembrane domain"/>
    <property type="match status" value="2"/>
</dbReference>
<evidence type="ECO:0000313" key="9">
    <source>
        <dbReference type="Proteomes" id="UP000008871"/>
    </source>
</evidence>
<dbReference type="InterPro" id="IPR050545">
    <property type="entry name" value="Mycobact_MmpL"/>
</dbReference>
<feature type="transmembrane region" description="Helical" evidence="6">
    <location>
        <begin position="20"/>
        <end position="37"/>
    </location>
</feature>
<dbReference type="Proteomes" id="UP000008871">
    <property type="component" value="Chromosome"/>
</dbReference>
<feature type="transmembrane region" description="Helical" evidence="6">
    <location>
        <begin position="249"/>
        <end position="270"/>
    </location>
</feature>
<feature type="domain" description="SSD" evidence="7">
    <location>
        <begin position="252"/>
        <end position="375"/>
    </location>
</feature>
<keyword evidence="9" id="KW-1185">Reference proteome</keyword>
<proteinExistence type="predicted"/>